<dbReference type="InParanoid" id="A0A1Y2AP20"/>
<protein>
    <submittedName>
        <fullName evidence="4">Pyridoxal phosphate-dependent transferase</fullName>
    </submittedName>
</protein>
<evidence type="ECO:0000313" key="5">
    <source>
        <dbReference type="Proteomes" id="UP000193986"/>
    </source>
</evidence>
<dbReference type="AlphaFoldDB" id="A0A1Y2AP20"/>
<evidence type="ECO:0000313" key="4">
    <source>
        <dbReference type="EMBL" id="ORY24224.1"/>
    </source>
</evidence>
<proteinExistence type="inferred from homology"/>
<evidence type="ECO:0000256" key="2">
    <source>
        <dbReference type="ARBA" id="ARBA00022898"/>
    </source>
</evidence>
<dbReference type="Proteomes" id="UP000193986">
    <property type="component" value="Unassembled WGS sequence"/>
</dbReference>
<evidence type="ECO:0000256" key="1">
    <source>
        <dbReference type="ARBA" id="ARBA00001933"/>
    </source>
</evidence>
<dbReference type="InterPro" id="IPR005814">
    <property type="entry name" value="Aminotrans_3"/>
</dbReference>
<sequence>MLSCTKYSLVPCPDALRTVKSEYTEKHPKSFEAFNKAAQVMPGGGSRHTISVDPFPLFITGGKGHYVTDIDGHEYLDLAGDMVSGLYGKNNPIIRDAIVAALDSGIQLGMHSQKEAEFANLIRERLPSMELIRYANSGTEAGMISILAAMHYTKRSKVVMFRNGYHGGIITGFKLPPDGPAVLRVPFDFVFCPYNDLEKTREIVKSIADDAACIIVEPMQGAGGCIAGTPEFLRGLRSLATKVGAVLIFDEVQTARLAFHGLQGVHGITPDMTTIGKFFGGGMAGWFGQDYGHVISRFDSRDPASVKVGGTFNNSIMTMSAGIAALTHVMTKPAMDKVNSLGDLLRHELAALFQKLGAPYVVSGIGSINQIYCVLPDEEAVAGLQLLYFGMLGKGIAIAPRGLLALTLVAEESDIYHILKVFEEVLQGDLFEPRQ</sequence>
<comment type="cofactor">
    <cofactor evidence="1">
        <name>pyridoxal 5'-phosphate</name>
        <dbReference type="ChEBI" id="CHEBI:597326"/>
    </cofactor>
</comment>
<accession>A0A1Y2AP20</accession>
<dbReference type="OrthoDB" id="425114at2759"/>
<reference evidence="4 5" key="1">
    <citation type="submission" date="2016-07" db="EMBL/GenBank/DDBJ databases">
        <title>Pervasive Adenine N6-methylation of Active Genes in Fungi.</title>
        <authorList>
            <consortium name="DOE Joint Genome Institute"/>
            <person name="Mondo S.J."/>
            <person name="Dannebaum R.O."/>
            <person name="Kuo R.C."/>
            <person name="Labutti K."/>
            <person name="Haridas S."/>
            <person name="Kuo A."/>
            <person name="Salamov A."/>
            <person name="Ahrendt S.R."/>
            <person name="Lipzen A."/>
            <person name="Sullivan W."/>
            <person name="Andreopoulos W.B."/>
            <person name="Clum A."/>
            <person name="Lindquist E."/>
            <person name="Daum C."/>
            <person name="Ramamoorthy G.K."/>
            <person name="Gryganskyi A."/>
            <person name="Culley D."/>
            <person name="Magnuson J.K."/>
            <person name="James T.Y."/>
            <person name="O'Malley M.A."/>
            <person name="Stajich J.E."/>
            <person name="Spatafora J.W."/>
            <person name="Visel A."/>
            <person name="Grigoriev I.V."/>
        </authorList>
    </citation>
    <scope>NUCLEOTIDE SEQUENCE [LARGE SCALE GENOMIC DNA]</scope>
    <source>
        <strain evidence="4 5">68-887.2</strain>
    </source>
</reference>
<keyword evidence="5" id="KW-1185">Reference proteome</keyword>
<dbReference type="Gene3D" id="3.40.640.10">
    <property type="entry name" value="Type I PLP-dependent aspartate aminotransferase-like (Major domain)"/>
    <property type="match status" value="1"/>
</dbReference>
<evidence type="ECO:0000256" key="3">
    <source>
        <dbReference type="RuleBase" id="RU003560"/>
    </source>
</evidence>
<dbReference type="GO" id="GO:0030170">
    <property type="term" value="F:pyridoxal phosphate binding"/>
    <property type="evidence" value="ECO:0007669"/>
    <property type="project" value="InterPro"/>
</dbReference>
<name>A0A1Y2AP20_9TREE</name>
<organism evidence="4 5">
    <name type="scientific">Naematelia encephala</name>
    <dbReference type="NCBI Taxonomy" id="71784"/>
    <lineage>
        <taxon>Eukaryota</taxon>
        <taxon>Fungi</taxon>
        <taxon>Dikarya</taxon>
        <taxon>Basidiomycota</taxon>
        <taxon>Agaricomycotina</taxon>
        <taxon>Tremellomycetes</taxon>
        <taxon>Tremellales</taxon>
        <taxon>Naemateliaceae</taxon>
        <taxon>Naematelia</taxon>
    </lineage>
</organism>
<dbReference type="Gene3D" id="3.90.1150.10">
    <property type="entry name" value="Aspartate Aminotransferase, domain 1"/>
    <property type="match status" value="1"/>
</dbReference>
<dbReference type="FunCoup" id="A0A1Y2AP20">
    <property type="interactions" value="98"/>
</dbReference>
<dbReference type="EMBL" id="MCFC01000070">
    <property type="protein sequence ID" value="ORY24224.1"/>
    <property type="molecule type" value="Genomic_DNA"/>
</dbReference>
<comment type="caution">
    <text evidence="4">The sequence shown here is derived from an EMBL/GenBank/DDBJ whole genome shotgun (WGS) entry which is preliminary data.</text>
</comment>
<gene>
    <name evidence="4" type="ORF">BCR39DRAFT_561642</name>
</gene>
<dbReference type="STRING" id="71784.A0A1Y2AP20"/>
<dbReference type="InterPro" id="IPR015421">
    <property type="entry name" value="PyrdxlP-dep_Trfase_major"/>
</dbReference>
<keyword evidence="4" id="KW-0808">Transferase</keyword>
<dbReference type="Pfam" id="PF00202">
    <property type="entry name" value="Aminotran_3"/>
    <property type="match status" value="1"/>
</dbReference>
<dbReference type="GO" id="GO:0008483">
    <property type="term" value="F:transaminase activity"/>
    <property type="evidence" value="ECO:0007669"/>
    <property type="project" value="InterPro"/>
</dbReference>
<keyword evidence="2 3" id="KW-0663">Pyridoxal phosphate</keyword>
<comment type="similarity">
    <text evidence="3">Belongs to the class-III pyridoxal-phosphate-dependent aminotransferase family.</text>
</comment>
<dbReference type="PANTHER" id="PTHR43713">
    <property type="entry name" value="GLUTAMATE-1-SEMIALDEHYDE 2,1-AMINOMUTASE"/>
    <property type="match status" value="1"/>
</dbReference>
<dbReference type="PANTHER" id="PTHR43713:SF3">
    <property type="entry name" value="GLUTAMATE-1-SEMIALDEHYDE 2,1-AMINOMUTASE 1, CHLOROPLASTIC-RELATED"/>
    <property type="match status" value="1"/>
</dbReference>
<dbReference type="InterPro" id="IPR015422">
    <property type="entry name" value="PyrdxlP-dep_Trfase_small"/>
</dbReference>
<dbReference type="InterPro" id="IPR015424">
    <property type="entry name" value="PyrdxlP-dep_Trfase"/>
</dbReference>
<dbReference type="SUPFAM" id="SSF53383">
    <property type="entry name" value="PLP-dependent transferases"/>
    <property type="match status" value="1"/>
</dbReference>